<reference evidence="2 3" key="1">
    <citation type="submission" date="2016-10" db="EMBL/GenBank/DDBJ databases">
        <authorList>
            <person name="de Groot N.N."/>
        </authorList>
    </citation>
    <scope>NUCLEOTIDE SEQUENCE [LARGE SCALE GENOMIC DNA]</scope>
    <source>
        <strain evidence="2 3">DSM 9990</strain>
    </source>
</reference>
<dbReference type="Proteomes" id="UP000199611">
    <property type="component" value="Unassembled WGS sequence"/>
</dbReference>
<dbReference type="RefSeq" id="WP_093395573.1">
    <property type="nucleotide sequence ID" value="NZ_FOUU01000007.1"/>
</dbReference>
<evidence type="ECO:0000256" key="1">
    <source>
        <dbReference type="SAM" id="SignalP"/>
    </source>
</evidence>
<keyword evidence="3" id="KW-1185">Reference proteome</keyword>
<proteinExistence type="predicted"/>
<keyword evidence="1" id="KW-0732">Signal</keyword>
<gene>
    <name evidence="2" type="ORF">SAMN05660836_02069</name>
</gene>
<evidence type="ECO:0000313" key="3">
    <source>
        <dbReference type="Proteomes" id="UP000199611"/>
    </source>
</evidence>
<evidence type="ECO:0000313" key="2">
    <source>
        <dbReference type="EMBL" id="SFM94565.1"/>
    </source>
</evidence>
<organism evidence="2 3">
    <name type="scientific">Thermodesulforhabdus norvegica</name>
    <dbReference type="NCBI Taxonomy" id="39841"/>
    <lineage>
        <taxon>Bacteria</taxon>
        <taxon>Pseudomonadati</taxon>
        <taxon>Thermodesulfobacteriota</taxon>
        <taxon>Syntrophobacteria</taxon>
        <taxon>Syntrophobacterales</taxon>
        <taxon>Thermodesulforhabdaceae</taxon>
        <taxon>Thermodesulforhabdus</taxon>
    </lineage>
</organism>
<dbReference type="EMBL" id="FOUU01000007">
    <property type="protein sequence ID" value="SFM94565.1"/>
    <property type="molecule type" value="Genomic_DNA"/>
</dbReference>
<name>A0A1I4V0A2_9BACT</name>
<dbReference type="STRING" id="39841.SAMN05660836_02069"/>
<accession>A0A1I4V0A2</accession>
<protein>
    <submittedName>
        <fullName evidence="2">Uncharacterized protein</fullName>
    </submittedName>
</protein>
<sequence length="334" mass="35876">MKKVALMLVVGAFLAFAASAQAQTNSQVILYPYFVSNPGTVATIVTLVNTVNNTCNAHLRYYFKVYDNGEWEETCSEYDDNLTLTKWDMVSWDVSGHFGTGALFGDTNSPGTGQFDLEHLSGYSTGRGYLVVEADCVIDGEYTILEVVNGAAVGDRALLGRKSATSCAQTGVFSGLTKEALDEGQQEVVTVLPSTDFTTKFIVTPLDDPSGTGATMCPNVNDYTATIRFVKPGTANEYGFCDRKEVCPSIGEDQTVTCVDVVTLEDLLGGVIPAWAQNGGWSLLRLSAVNNYDGDNVAGDDVNGDQATVFKIEYGTGFGGSMTNSWVNINNHRL</sequence>
<dbReference type="AlphaFoldDB" id="A0A1I4V0A2"/>
<feature type="chain" id="PRO_5011687794" evidence="1">
    <location>
        <begin position="23"/>
        <end position="334"/>
    </location>
</feature>
<feature type="signal peptide" evidence="1">
    <location>
        <begin position="1"/>
        <end position="22"/>
    </location>
</feature>